<feature type="region of interest" description="Disordered" evidence="1">
    <location>
        <begin position="261"/>
        <end position="283"/>
    </location>
</feature>
<dbReference type="Pfam" id="PF08242">
    <property type="entry name" value="Methyltransf_12"/>
    <property type="match status" value="1"/>
</dbReference>
<accession>A0A1N7SCI0</accession>
<keyword evidence="3" id="KW-0808">Transferase</keyword>
<dbReference type="AlphaFoldDB" id="A0A1N7SCI0"/>
<organism evidence="3 4">
    <name type="scientific">Paraburkholderia ribeironis</name>
    <dbReference type="NCBI Taxonomy" id="1247936"/>
    <lineage>
        <taxon>Bacteria</taxon>
        <taxon>Pseudomonadati</taxon>
        <taxon>Pseudomonadota</taxon>
        <taxon>Betaproteobacteria</taxon>
        <taxon>Burkholderiales</taxon>
        <taxon>Burkholderiaceae</taxon>
        <taxon>Paraburkholderia</taxon>
    </lineage>
</organism>
<dbReference type="PANTHER" id="PTHR37886:SF1">
    <property type="entry name" value="S-ADENOSYL-L-METHIONINE-DEPENDENT METHYLTRANSFERASES SUPERFAMILY PROTEIN"/>
    <property type="match status" value="1"/>
</dbReference>
<dbReference type="GO" id="GO:0008168">
    <property type="term" value="F:methyltransferase activity"/>
    <property type="evidence" value="ECO:0007669"/>
    <property type="project" value="UniProtKB-KW"/>
</dbReference>
<name>A0A1N7SCI0_9BURK</name>
<dbReference type="OrthoDB" id="9179784at2"/>
<evidence type="ECO:0000313" key="4">
    <source>
        <dbReference type="Proteomes" id="UP000187012"/>
    </source>
</evidence>
<evidence type="ECO:0000256" key="1">
    <source>
        <dbReference type="SAM" id="MobiDB-lite"/>
    </source>
</evidence>
<evidence type="ECO:0000313" key="3">
    <source>
        <dbReference type="EMBL" id="SIT45061.1"/>
    </source>
</evidence>
<proteinExistence type="predicted"/>
<dbReference type="Proteomes" id="UP000187012">
    <property type="component" value="Unassembled WGS sequence"/>
</dbReference>
<dbReference type="GO" id="GO:0032259">
    <property type="term" value="P:methylation"/>
    <property type="evidence" value="ECO:0007669"/>
    <property type="project" value="UniProtKB-KW"/>
</dbReference>
<keyword evidence="4" id="KW-1185">Reference proteome</keyword>
<gene>
    <name evidence="3" type="ORF">BN2475_520029</name>
</gene>
<protein>
    <submittedName>
        <fullName evidence="3">Methyltransferase type 12 (Modular protein)</fullName>
    </submittedName>
</protein>
<feature type="compositionally biased region" description="Basic and acidic residues" evidence="1">
    <location>
        <begin position="271"/>
        <end position="283"/>
    </location>
</feature>
<dbReference type="RefSeq" id="WP_143325856.1">
    <property type="nucleotide sequence ID" value="NZ_CYGX02000052.1"/>
</dbReference>
<feature type="domain" description="Methyltransferase type 12" evidence="2">
    <location>
        <begin position="46"/>
        <end position="147"/>
    </location>
</feature>
<dbReference type="PANTHER" id="PTHR37886">
    <property type="entry name" value="S-ADENOSYL-L-METHIONINE-DEPENDENT METHYLTRANSFERASES SUPERFAMILY PROTEIN"/>
    <property type="match status" value="1"/>
</dbReference>
<reference evidence="3 4" key="1">
    <citation type="submission" date="2016-12" db="EMBL/GenBank/DDBJ databases">
        <authorList>
            <person name="Song W.-J."/>
            <person name="Kurnit D.M."/>
        </authorList>
    </citation>
    <scope>NUCLEOTIDE SEQUENCE [LARGE SCALE GENOMIC DNA]</scope>
    <source>
        <strain evidence="3 4">STM7296</strain>
    </source>
</reference>
<evidence type="ECO:0000259" key="2">
    <source>
        <dbReference type="Pfam" id="PF08242"/>
    </source>
</evidence>
<dbReference type="InterPro" id="IPR029063">
    <property type="entry name" value="SAM-dependent_MTases_sf"/>
</dbReference>
<dbReference type="EMBL" id="CYGX02000052">
    <property type="protein sequence ID" value="SIT45061.1"/>
    <property type="molecule type" value="Genomic_DNA"/>
</dbReference>
<sequence length="283" mass="31977">MQSKQHVMGDRDHRAWVGPPDYYDRLGAVQFVTLLLLGLREEHFLLDIGCGSLRGGRFPLMYLNPDRYFGIEPEEWCLRQGIEAEVGSALVTLKRPRFSFNSDLNTTSFNCQFDYIIAAGIFMHASKTQITRCLKSVSRSLRANGKFVAAFLAGGSDSSCAHWSYPAVQYYKASTLRLLAEECGLELVLLDAPHPLGHQWVVLTHMKDQQHVNHHLGLDAFSWEEYLSFQLSKRGIAPKSHEGYLRHDLSRVIRSDDESVVPQARLSSSERPIDDAAAHIMET</sequence>
<keyword evidence="3" id="KW-0489">Methyltransferase</keyword>
<dbReference type="Gene3D" id="3.40.50.150">
    <property type="entry name" value="Vaccinia Virus protein VP39"/>
    <property type="match status" value="1"/>
</dbReference>
<dbReference type="SUPFAM" id="SSF53335">
    <property type="entry name" value="S-adenosyl-L-methionine-dependent methyltransferases"/>
    <property type="match status" value="1"/>
</dbReference>
<dbReference type="STRING" id="1247936.BN2475_520029"/>
<dbReference type="InterPro" id="IPR013217">
    <property type="entry name" value="Methyltransf_12"/>
</dbReference>